<protein>
    <submittedName>
        <fullName evidence="2">Uncharacterized protein</fullName>
    </submittedName>
</protein>
<evidence type="ECO:0000313" key="3">
    <source>
        <dbReference type="Proteomes" id="UP001281761"/>
    </source>
</evidence>
<dbReference type="EMBL" id="JARBJD010000111">
    <property type="protein sequence ID" value="KAK2951925.1"/>
    <property type="molecule type" value="Genomic_DNA"/>
</dbReference>
<dbReference type="Proteomes" id="UP001281761">
    <property type="component" value="Unassembled WGS sequence"/>
</dbReference>
<reference evidence="2 3" key="1">
    <citation type="journal article" date="2022" name="bioRxiv">
        <title>Genomics of Preaxostyla Flagellates Illuminates Evolutionary Transitions and the Path Towards Mitochondrial Loss.</title>
        <authorList>
            <person name="Novak L.V.F."/>
            <person name="Treitli S.C."/>
            <person name="Pyrih J."/>
            <person name="Halakuc P."/>
            <person name="Pipaliya S.V."/>
            <person name="Vacek V."/>
            <person name="Brzon O."/>
            <person name="Soukal P."/>
            <person name="Eme L."/>
            <person name="Dacks J.B."/>
            <person name="Karnkowska A."/>
            <person name="Elias M."/>
            <person name="Hampl V."/>
        </authorList>
    </citation>
    <scope>NUCLEOTIDE SEQUENCE [LARGE SCALE GENOMIC DNA]</scope>
    <source>
        <strain evidence="2">NAU3</strain>
        <tissue evidence="2">Gut</tissue>
    </source>
</reference>
<name>A0ABQ9XP69_9EUKA</name>
<organism evidence="2 3">
    <name type="scientific">Blattamonas nauphoetae</name>
    <dbReference type="NCBI Taxonomy" id="2049346"/>
    <lineage>
        <taxon>Eukaryota</taxon>
        <taxon>Metamonada</taxon>
        <taxon>Preaxostyla</taxon>
        <taxon>Oxymonadida</taxon>
        <taxon>Blattamonas</taxon>
    </lineage>
</organism>
<sequence length="149" mass="17135">MNYSFSRTQPAAGYTAYSNPPVNWRCLSASAAPYRKYDLIQHPLGYDTRRPFQTHPYVPDSPETSGIPLVCIHRDLKLPEPLHQPRVPCSDYRPPKKELSKSDIEAMILGKPQLLSTPMKTHQTYYYPKQKKKGKKRPRSQFPSQGYSP</sequence>
<evidence type="ECO:0000256" key="1">
    <source>
        <dbReference type="SAM" id="MobiDB-lite"/>
    </source>
</evidence>
<accession>A0ABQ9XP69</accession>
<gene>
    <name evidence="2" type="ORF">BLNAU_13162</name>
</gene>
<feature type="compositionally biased region" description="Basic residues" evidence="1">
    <location>
        <begin position="129"/>
        <end position="139"/>
    </location>
</feature>
<proteinExistence type="predicted"/>
<feature type="region of interest" description="Disordered" evidence="1">
    <location>
        <begin position="119"/>
        <end position="149"/>
    </location>
</feature>
<keyword evidence="3" id="KW-1185">Reference proteome</keyword>
<evidence type="ECO:0000313" key="2">
    <source>
        <dbReference type="EMBL" id="KAK2951925.1"/>
    </source>
</evidence>
<comment type="caution">
    <text evidence="2">The sequence shown here is derived from an EMBL/GenBank/DDBJ whole genome shotgun (WGS) entry which is preliminary data.</text>
</comment>